<comment type="caution">
    <text evidence="1">The sequence shown here is derived from an EMBL/GenBank/DDBJ whole genome shotgun (WGS) entry which is preliminary data.</text>
</comment>
<name>A0A645J4F9_9ZZZZ</name>
<sequence>MIDDGQKNGDLDDALTGLHNAAQGKQFFKALQGVDAAEFGLDGLP</sequence>
<reference evidence="1" key="1">
    <citation type="submission" date="2019-08" db="EMBL/GenBank/DDBJ databases">
        <authorList>
            <person name="Kucharzyk K."/>
            <person name="Murdoch R.W."/>
            <person name="Higgins S."/>
            <person name="Loffler F."/>
        </authorList>
    </citation>
    <scope>NUCLEOTIDE SEQUENCE</scope>
</reference>
<gene>
    <name evidence="1" type="ORF">SDC9_202033</name>
</gene>
<proteinExistence type="predicted"/>
<accession>A0A645J4F9</accession>
<evidence type="ECO:0000313" key="1">
    <source>
        <dbReference type="EMBL" id="MPN54363.1"/>
    </source>
</evidence>
<dbReference type="AlphaFoldDB" id="A0A645J4F9"/>
<protein>
    <submittedName>
        <fullName evidence="1">Uncharacterized protein</fullName>
    </submittedName>
</protein>
<dbReference type="EMBL" id="VSSQ01122517">
    <property type="protein sequence ID" value="MPN54363.1"/>
    <property type="molecule type" value="Genomic_DNA"/>
</dbReference>
<organism evidence="1">
    <name type="scientific">bioreactor metagenome</name>
    <dbReference type="NCBI Taxonomy" id="1076179"/>
    <lineage>
        <taxon>unclassified sequences</taxon>
        <taxon>metagenomes</taxon>
        <taxon>ecological metagenomes</taxon>
    </lineage>
</organism>